<dbReference type="GO" id="GO:0005829">
    <property type="term" value="C:cytosol"/>
    <property type="evidence" value="ECO:0007669"/>
    <property type="project" value="TreeGrafter"/>
</dbReference>
<dbReference type="SUPFAM" id="SSF52151">
    <property type="entry name" value="FabD/lysophospholipase-like"/>
    <property type="match status" value="1"/>
</dbReference>
<evidence type="ECO:0000259" key="13">
    <source>
        <dbReference type="PROSITE" id="PS50850"/>
    </source>
</evidence>
<dbReference type="GO" id="GO:0004623">
    <property type="term" value="F:phospholipase A2 activity"/>
    <property type="evidence" value="ECO:0007669"/>
    <property type="project" value="TreeGrafter"/>
</dbReference>
<keyword evidence="12" id="KW-0472">Membrane</keyword>
<feature type="transmembrane region" description="Helical" evidence="12">
    <location>
        <begin position="377"/>
        <end position="398"/>
    </location>
</feature>
<dbReference type="GO" id="GO:0022857">
    <property type="term" value="F:transmembrane transporter activity"/>
    <property type="evidence" value="ECO:0007669"/>
    <property type="project" value="InterPro"/>
</dbReference>
<dbReference type="GO" id="GO:0016020">
    <property type="term" value="C:membrane"/>
    <property type="evidence" value="ECO:0007669"/>
    <property type="project" value="UniProtKB-SubCell"/>
</dbReference>
<dbReference type="InterPro" id="IPR002642">
    <property type="entry name" value="LysoPLipase_cat_dom"/>
</dbReference>
<dbReference type="Gene3D" id="3.40.1090.10">
    <property type="entry name" value="Cytosolic phospholipase A2 catalytic domain"/>
    <property type="match status" value="1"/>
</dbReference>
<keyword evidence="12" id="KW-0812">Transmembrane</keyword>
<dbReference type="PANTHER" id="PTHR10728:SF33">
    <property type="entry name" value="LYSOPHOSPHOLIPASE 1-RELATED"/>
    <property type="match status" value="1"/>
</dbReference>
<feature type="domain" description="PLA2c" evidence="14">
    <location>
        <begin position="481"/>
        <end position="1044"/>
    </location>
</feature>
<feature type="transmembrane region" description="Helical" evidence="12">
    <location>
        <begin position="104"/>
        <end position="133"/>
    </location>
</feature>
<comment type="similarity">
    <text evidence="2 10">Belongs to the lysophospholipase family.</text>
</comment>
<evidence type="ECO:0000256" key="4">
    <source>
        <dbReference type="ARBA" id="ARBA00022729"/>
    </source>
</evidence>
<organism evidence="15 16">
    <name type="scientific">Fusarium globosum</name>
    <dbReference type="NCBI Taxonomy" id="78864"/>
    <lineage>
        <taxon>Eukaryota</taxon>
        <taxon>Fungi</taxon>
        <taxon>Dikarya</taxon>
        <taxon>Ascomycota</taxon>
        <taxon>Pezizomycotina</taxon>
        <taxon>Sordariomycetes</taxon>
        <taxon>Hypocreomycetidae</taxon>
        <taxon>Hypocreales</taxon>
        <taxon>Nectriaceae</taxon>
        <taxon>Fusarium</taxon>
        <taxon>Fusarium fujikuroi species complex</taxon>
    </lineage>
</organism>
<reference evidence="15 16" key="1">
    <citation type="submission" date="2020-05" db="EMBL/GenBank/DDBJ databases">
        <title>Identification and distribution of gene clusters putatively required for synthesis of sphingolipid metabolism inhibitors in phylogenetically diverse species of the filamentous fungus Fusarium.</title>
        <authorList>
            <person name="Kim H.-S."/>
            <person name="Busman M."/>
            <person name="Brown D.W."/>
            <person name="Divon H."/>
            <person name="Uhlig S."/>
            <person name="Proctor R.H."/>
        </authorList>
    </citation>
    <scope>NUCLEOTIDE SEQUENCE [LARGE SCALE GENOMIC DNA]</scope>
    <source>
        <strain evidence="15 16">NRRL 26131</strain>
    </source>
</reference>
<dbReference type="PROSITE" id="PS51210">
    <property type="entry name" value="PLA2C"/>
    <property type="match status" value="1"/>
</dbReference>
<feature type="transmembrane region" description="Helical" evidence="12">
    <location>
        <begin position="268"/>
        <end position="286"/>
    </location>
</feature>
<feature type="transmembrane region" description="Helical" evidence="12">
    <location>
        <begin position="442"/>
        <end position="467"/>
    </location>
</feature>
<keyword evidence="12" id="KW-1133">Transmembrane helix</keyword>
<evidence type="ECO:0000256" key="10">
    <source>
        <dbReference type="RuleBase" id="RU362103"/>
    </source>
</evidence>
<dbReference type="Pfam" id="PF01735">
    <property type="entry name" value="PLA2_B"/>
    <property type="match status" value="1"/>
</dbReference>
<proteinExistence type="inferred from homology"/>
<evidence type="ECO:0000256" key="11">
    <source>
        <dbReference type="SAM" id="MobiDB-lite"/>
    </source>
</evidence>
<keyword evidence="4" id="KW-0732">Signal</keyword>
<dbReference type="InterPro" id="IPR036259">
    <property type="entry name" value="MFS_trans_sf"/>
</dbReference>
<evidence type="ECO:0000256" key="8">
    <source>
        <dbReference type="ARBA" id="ARBA00023180"/>
    </source>
</evidence>
<dbReference type="GO" id="GO:0046475">
    <property type="term" value="P:glycerophospholipid catabolic process"/>
    <property type="evidence" value="ECO:0007669"/>
    <property type="project" value="TreeGrafter"/>
</dbReference>
<evidence type="ECO:0000256" key="5">
    <source>
        <dbReference type="ARBA" id="ARBA00022801"/>
    </source>
</evidence>
<comment type="catalytic activity">
    <reaction evidence="10">
        <text>a 1-acyl-sn-glycero-3-phosphocholine + H2O = sn-glycerol 3-phosphocholine + a fatty acid + H(+)</text>
        <dbReference type="Rhea" id="RHEA:15177"/>
        <dbReference type="ChEBI" id="CHEBI:15377"/>
        <dbReference type="ChEBI" id="CHEBI:15378"/>
        <dbReference type="ChEBI" id="CHEBI:16870"/>
        <dbReference type="ChEBI" id="CHEBI:28868"/>
        <dbReference type="ChEBI" id="CHEBI:58168"/>
        <dbReference type="EC" id="3.1.1.5"/>
    </reaction>
</comment>
<feature type="domain" description="Major facilitator superfamily (MFS) profile" evidence="13">
    <location>
        <begin position="37"/>
        <end position="467"/>
    </location>
</feature>
<protein>
    <recommendedName>
        <fullName evidence="3 10">Lysophospholipase</fullName>
        <ecNumber evidence="3 10">3.1.1.5</ecNumber>
    </recommendedName>
</protein>
<dbReference type="InterPro" id="IPR011701">
    <property type="entry name" value="MFS"/>
</dbReference>
<evidence type="ECO:0000313" key="16">
    <source>
        <dbReference type="Proteomes" id="UP000532311"/>
    </source>
</evidence>
<feature type="transmembrane region" description="Helical" evidence="12">
    <location>
        <begin position="352"/>
        <end position="371"/>
    </location>
</feature>
<dbReference type="PROSITE" id="PS50850">
    <property type="entry name" value="MFS"/>
    <property type="match status" value="1"/>
</dbReference>
<keyword evidence="8" id="KW-0325">Glycoprotein</keyword>
<comment type="subcellular location">
    <subcellularLocation>
        <location evidence="1">Membrane</location>
        <topology evidence="1">Multi-pass membrane protein</topology>
    </subcellularLocation>
</comment>
<gene>
    <name evidence="15" type="ORF">FGLOB1_5414</name>
</gene>
<evidence type="ECO:0000256" key="2">
    <source>
        <dbReference type="ARBA" id="ARBA00008780"/>
    </source>
</evidence>
<evidence type="ECO:0000259" key="14">
    <source>
        <dbReference type="PROSITE" id="PS51210"/>
    </source>
</evidence>
<evidence type="ECO:0000256" key="7">
    <source>
        <dbReference type="ARBA" id="ARBA00023098"/>
    </source>
</evidence>
<evidence type="ECO:0000313" key="15">
    <source>
        <dbReference type="EMBL" id="KAF5710583.1"/>
    </source>
</evidence>
<dbReference type="Proteomes" id="UP000532311">
    <property type="component" value="Unassembled WGS sequence"/>
</dbReference>
<dbReference type="Gene3D" id="1.20.1250.20">
    <property type="entry name" value="MFS general substrate transporter like domains"/>
    <property type="match status" value="1"/>
</dbReference>
<dbReference type="SMART" id="SM00022">
    <property type="entry name" value="PLAc"/>
    <property type="match status" value="1"/>
</dbReference>
<dbReference type="PANTHER" id="PTHR10728">
    <property type="entry name" value="CYTOSOLIC PHOSPHOLIPASE A2"/>
    <property type="match status" value="1"/>
</dbReference>
<dbReference type="GO" id="GO:0004622">
    <property type="term" value="F:phosphatidylcholine lysophospholipase activity"/>
    <property type="evidence" value="ECO:0007669"/>
    <property type="project" value="UniProtKB-EC"/>
</dbReference>
<sequence>MTEPKTALTTSPASPLPPAGAIDDDVAQIPTWRKWVILFVVCWMPLPMTFWSTAIMPATLEVASDLNIPVTTITTINAGVFVAQALSGLIWLPVSTIIGRKSAYLAANAVLCVCAIGCATVPNLAGFATLWILGGNTGPFFLVAGQTILADIFDPTSRGTAVGFFLGSCVSFNSIGKAIRLPGHELVLTPTAPLLGSIIATFTSWRVIYGVEAGMCLFGLILSLLFIPKASEVENPKLAETTRPRTAKEILRTFNPMHVFCQFKYPKVILANIACGLLGFNQYGLLSSIRRVINPRFNLTSPLSSGLFYLAPGAGFLVGSTVGGKVSDVVVKRYMRKRNGQRIPEDRLNSSLVSVLIILPLGTLLYGWSVYHRLGGMALPIISAFIQGFGLMASFSGLNTYAAEVRPAHRTAVITGKYVIQYSFGAMSVGGVVPMIDGIGVGWAFTVITCFSMLAGVLVLLIASFALAQSGADPYAPVYTECPSSLKIRKASDGLSDEESSWREQRAKQIIPNLEDYLKLANISNFNVSNYINKFKTDDVPVVGLSVSGGGTQSGLGGLGIWQAFDARSAIARAARTGGLTQLFSYITGLSGGGAVTVSLLAANNFTTTDGVKKASNFSLDYSSGPDGNQTAFFTNIFENMGAKDESGFPVSVADTFGQFWGTWLPDDKVYSNYSDIASKNTAFALGDAPMPIMCFAEVIPGKSPEIGKLMYPGFNKSTRFNLTAYEVTPFEFGSWVGGRVQAFIQTKFLGTSMTEGKPQNKSECVQGFDKLALMQGTTANAFTAWFIDSFYGIPVFAKRWLGKRQKVNPDINDVPVPKDQYDNPLVQLVNETAMYFDLTFNESLWATYPNPFEDYNEDMKGVSELLLVDGSLTLESNPLRPLIIPERKLDLIIVYEASSDAPNSWVNGSNLINTALSASQGNIPFPKIPDVNTIVAQNLSFQPTFFGCNASSSTPLLLWLPNAPWTGYTNYSYTQTQFTPNQVDIALENAFQVATYGNGSVDENWPACLACAAIKGSLRRLDIEMPKQCEECFERHCWNGTTSDREATAGDFDLRPRLDPELSFAKWNESDWEKEESTGGGSGSGGDDSAAVKLGNNMVGLVLSLVAMAALL</sequence>
<dbReference type="AlphaFoldDB" id="A0A8H5YDI5"/>
<dbReference type="SUPFAM" id="SSF103473">
    <property type="entry name" value="MFS general substrate transporter"/>
    <property type="match status" value="1"/>
</dbReference>
<comment type="caution">
    <text evidence="15">The sequence shown here is derived from an EMBL/GenBank/DDBJ whole genome shotgun (WGS) entry which is preliminary data.</text>
</comment>
<evidence type="ECO:0000256" key="3">
    <source>
        <dbReference type="ARBA" id="ARBA00013274"/>
    </source>
</evidence>
<feature type="transmembrane region" description="Helical" evidence="12">
    <location>
        <begin position="35"/>
        <end position="56"/>
    </location>
</feature>
<keyword evidence="16" id="KW-1185">Reference proteome</keyword>
<dbReference type="EMBL" id="JAAQPF010000214">
    <property type="protein sequence ID" value="KAF5710583.1"/>
    <property type="molecule type" value="Genomic_DNA"/>
</dbReference>
<dbReference type="InterPro" id="IPR020846">
    <property type="entry name" value="MFS_dom"/>
</dbReference>
<dbReference type="Pfam" id="PF07690">
    <property type="entry name" value="MFS_1"/>
    <property type="match status" value="1"/>
</dbReference>
<feature type="transmembrane region" description="Helical" evidence="12">
    <location>
        <begin position="419"/>
        <end position="436"/>
    </location>
</feature>
<feature type="transmembrane region" description="Helical" evidence="12">
    <location>
        <begin position="583"/>
        <end position="603"/>
    </location>
</feature>
<feature type="transmembrane region" description="Helical" evidence="12">
    <location>
        <begin position="306"/>
        <end position="331"/>
    </location>
</feature>
<name>A0A8H5YDI5_9HYPO</name>
<feature type="region of interest" description="Disordered" evidence="11">
    <location>
        <begin position="1070"/>
        <end position="1089"/>
    </location>
</feature>
<keyword evidence="6 9" id="KW-0442">Lipid degradation</keyword>
<evidence type="ECO:0000256" key="12">
    <source>
        <dbReference type="SAM" id="Phobius"/>
    </source>
</evidence>
<feature type="transmembrane region" description="Helical" evidence="12">
    <location>
        <begin position="68"/>
        <end position="92"/>
    </location>
</feature>
<evidence type="ECO:0000256" key="6">
    <source>
        <dbReference type="ARBA" id="ARBA00022963"/>
    </source>
</evidence>
<evidence type="ECO:0000256" key="9">
    <source>
        <dbReference type="PROSITE-ProRule" id="PRU00555"/>
    </source>
</evidence>
<keyword evidence="5 9" id="KW-0378">Hydrolase</keyword>
<feature type="transmembrane region" description="Helical" evidence="12">
    <location>
        <begin position="207"/>
        <end position="227"/>
    </location>
</feature>
<evidence type="ECO:0000256" key="1">
    <source>
        <dbReference type="ARBA" id="ARBA00004141"/>
    </source>
</evidence>
<accession>A0A8H5YDI5</accession>
<keyword evidence="7 9" id="KW-0443">Lipid metabolism</keyword>
<dbReference type="EC" id="3.1.1.5" evidence="3 10"/>
<dbReference type="InterPro" id="IPR016035">
    <property type="entry name" value="Acyl_Trfase/lysoPLipase"/>
</dbReference>